<evidence type="ECO:0000313" key="4">
    <source>
        <dbReference type="Proteomes" id="UP001138681"/>
    </source>
</evidence>
<dbReference type="AlphaFoldDB" id="A0A9X1F4I6"/>
<evidence type="ECO:0000256" key="1">
    <source>
        <dbReference type="SAM" id="Coils"/>
    </source>
</evidence>
<reference evidence="3" key="1">
    <citation type="submission" date="2021-04" db="EMBL/GenBank/DDBJ databases">
        <authorList>
            <person name="Pira H."/>
            <person name="Risdian C."/>
            <person name="Wink J."/>
        </authorList>
    </citation>
    <scope>NUCLEOTIDE SEQUENCE</scope>
    <source>
        <strain evidence="3">WH158</strain>
    </source>
</reference>
<proteinExistence type="predicted"/>
<keyword evidence="4" id="KW-1185">Reference proteome</keyword>
<feature type="transmembrane region" description="Helical" evidence="2">
    <location>
        <begin position="28"/>
        <end position="50"/>
    </location>
</feature>
<name>A0A9X1F4I6_9SPHN</name>
<keyword evidence="2" id="KW-0812">Transmembrane</keyword>
<sequence>MSKDVVVNNQTTPSGTSISERIVGVRMWSAFAIVAVYLLVIVFLLGHIAMGGEAETGTSPQTGAFDKSEWDQIIILLTAIGTLATGAAGVLIGVQVQQTSVNNANNRAARSEVEAETAKKQKKVMKDRVEAAVPKIEAMKSEVADAARQDKGVKVTEEALASVAKELRVALSE</sequence>
<gene>
    <name evidence="3" type="ORF">KCG46_06330</name>
</gene>
<protein>
    <submittedName>
        <fullName evidence="3">Uncharacterized protein</fullName>
    </submittedName>
</protein>
<accession>A0A9X1F4I6</accession>
<evidence type="ECO:0000313" key="3">
    <source>
        <dbReference type="EMBL" id="MBV7259188.1"/>
    </source>
</evidence>
<dbReference type="RefSeq" id="WP_218404437.1">
    <property type="nucleotide sequence ID" value="NZ_JAGSPC010000001.1"/>
</dbReference>
<keyword evidence="1" id="KW-0175">Coiled coil</keyword>
<feature type="transmembrane region" description="Helical" evidence="2">
    <location>
        <begin position="70"/>
        <end position="94"/>
    </location>
</feature>
<keyword evidence="2" id="KW-0472">Membrane</keyword>
<dbReference type="EMBL" id="JAGSPC010000001">
    <property type="protein sequence ID" value="MBV7259188.1"/>
    <property type="molecule type" value="Genomic_DNA"/>
</dbReference>
<organism evidence="3 4">
    <name type="scientific">Erythrobacter crassostreae</name>
    <dbReference type="NCBI Taxonomy" id="2828328"/>
    <lineage>
        <taxon>Bacteria</taxon>
        <taxon>Pseudomonadati</taxon>
        <taxon>Pseudomonadota</taxon>
        <taxon>Alphaproteobacteria</taxon>
        <taxon>Sphingomonadales</taxon>
        <taxon>Erythrobacteraceae</taxon>
        <taxon>Erythrobacter/Porphyrobacter group</taxon>
        <taxon>Erythrobacter</taxon>
    </lineage>
</organism>
<feature type="coiled-coil region" evidence="1">
    <location>
        <begin position="101"/>
        <end position="128"/>
    </location>
</feature>
<dbReference type="Proteomes" id="UP001138681">
    <property type="component" value="Unassembled WGS sequence"/>
</dbReference>
<comment type="caution">
    <text evidence="3">The sequence shown here is derived from an EMBL/GenBank/DDBJ whole genome shotgun (WGS) entry which is preliminary data.</text>
</comment>
<evidence type="ECO:0000256" key="2">
    <source>
        <dbReference type="SAM" id="Phobius"/>
    </source>
</evidence>
<keyword evidence="2" id="KW-1133">Transmembrane helix</keyword>